<reference evidence="1 2" key="1">
    <citation type="submission" date="2018-06" db="EMBL/GenBank/DDBJ databases">
        <title>Genomic Encyclopedia of Archaeal and Bacterial Type Strains, Phase II (KMG-II): from individual species to whole genera.</title>
        <authorList>
            <person name="Goeker M."/>
        </authorList>
    </citation>
    <scope>NUCLEOTIDE SEQUENCE [LARGE SCALE GENOMIC DNA]</scope>
    <source>
        <strain evidence="1 2">ATCC BAA-1881</strain>
    </source>
</reference>
<dbReference type="Proteomes" id="UP000248806">
    <property type="component" value="Unassembled WGS sequence"/>
</dbReference>
<dbReference type="RefSeq" id="WP_170142645.1">
    <property type="nucleotide sequence ID" value="NZ_BIFX01000001.1"/>
</dbReference>
<evidence type="ECO:0000313" key="2">
    <source>
        <dbReference type="Proteomes" id="UP000248806"/>
    </source>
</evidence>
<gene>
    <name evidence="1" type="ORF">EI42_03077</name>
</gene>
<name>A0A326U850_THEHA</name>
<keyword evidence="2" id="KW-1185">Reference proteome</keyword>
<accession>A0A326U850</accession>
<proteinExistence type="predicted"/>
<comment type="caution">
    <text evidence="1">The sequence shown here is derived from an EMBL/GenBank/DDBJ whole genome shotgun (WGS) entry which is preliminary data.</text>
</comment>
<dbReference type="NCBIfam" id="NF038155">
    <property type="entry name" value="lanthi_I_FDLD"/>
    <property type="match status" value="1"/>
</dbReference>
<evidence type="ECO:0000313" key="1">
    <source>
        <dbReference type="EMBL" id="PZW29355.1"/>
    </source>
</evidence>
<organism evidence="1 2">
    <name type="scientific">Thermosporothrix hazakensis</name>
    <dbReference type="NCBI Taxonomy" id="644383"/>
    <lineage>
        <taxon>Bacteria</taxon>
        <taxon>Bacillati</taxon>
        <taxon>Chloroflexota</taxon>
        <taxon>Ktedonobacteria</taxon>
        <taxon>Ktedonobacterales</taxon>
        <taxon>Thermosporotrichaceae</taxon>
        <taxon>Thermosporothrix</taxon>
    </lineage>
</organism>
<sequence>MEQALIELEHDTPVEDDFELDIRVSAPSSDIQPVALATANTCYKSCGTTCLSVNEEG</sequence>
<protein>
    <submittedName>
        <fullName evidence="1">Uncharacterized protein</fullName>
    </submittedName>
</protein>
<dbReference type="EMBL" id="QKUF01000009">
    <property type="protein sequence ID" value="PZW29355.1"/>
    <property type="molecule type" value="Genomic_DNA"/>
</dbReference>
<dbReference type="AlphaFoldDB" id="A0A326U850"/>